<accession>A0A9P7JZD3</accession>
<gene>
    <name evidence="1" type="ORF">F5147DRAFT_768381</name>
</gene>
<organism evidence="1 2">
    <name type="scientific">Suillus discolor</name>
    <dbReference type="NCBI Taxonomy" id="1912936"/>
    <lineage>
        <taxon>Eukaryota</taxon>
        <taxon>Fungi</taxon>
        <taxon>Dikarya</taxon>
        <taxon>Basidiomycota</taxon>
        <taxon>Agaricomycotina</taxon>
        <taxon>Agaricomycetes</taxon>
        <taxon>Agaricomycetidae</taxon>
        <taxon>Boletales</taxon>
        <taxon>Suillineae</taxon>
        <taxon>Suillaceae</taxon>
        <taxon>Suillus</taxon>
    </lineage>
</organism>
<comment type="caution">
    <text evidence="1">The sequence shown here is derived from an EMBL/GenBank/DDBJ whole genome shotgun (WGS) entry which is preliminary data.</text>
</comment>
<keyword evidence="2" id="KW-1185">Reference proteome</keyword>
<dbReference type="AlphaFoldDB" id="A0A9P7JZD3"/>
<name>A0A9P7JZD3_9AGAM</name>
<dbReference type="GeneID" id="64703218"/>
<evidence type="ECO:0000313" key="2">
    <source>
        <dbReference type="Proteomes" id="UP000823399"/>
    </source>
</evidence>
<proteinExistence type="predicted"/>
<reference evidence="1" key="1">
    <citation type="journal article" date="2020" name="New Phytol.">
        <title>Comparative genomics reveals dynamic genome evolution in host specialist ectomycorrhizal fungi.</title>
        <authorList>
            <person name="Lofgren L.A."/>
            <person name="Nguyen N.H."/>
            <person name="Vilgalys R."/>
            <person name="Ruytinx J."/>
            <person name="Liao H.L."/>
            <person name="Branco S."/>
            <person name="Kuo A."/>
            <person name="LaButti K."/>
            <person name="Lipzen A."/>
            <person name="Andreopoulos W."/>
            <person name="Pangilinan J."/>
            <person name="Riley R."/>
            <person name="Hundley H."/>
            <person name="Na H."/>
            <person name="Barry K."/>
            <person name="Grigoriev I.V."/>
            <person name="Stajich J.E."/>
            <person name="Kennedy P.G."/>
        </authorList>
    </citation>
    <scope>NUCLEOTIDE SEQUENCE</scope>
    <source>
        <strain evidence="1">FC423</strain>
    </source>
</reference>
<sequence>MSNSSTLHTYELSDFTAWDAANVLEFATARFAAIWLVCDQNHIPRTPDYKASFIWHLQWEADVSVSSISPSAGRSVVLNIHPTMPNLLRTIIGRLARFQTGTITAKQLHNEFFAHCSLNSPELRAINRVVPNYRYNWWKDRFDRLGLDLPVLNIHEVMEMTQDHFAQLPTGAMLVPGPVVTGQVDGDALFNQIVAVRAHLKHLGDAMGALLDQKTQVATAAASTMSQLEGPIADLEEALLNSSGQLSGKD</sequence>
<evidence type="ECO:0000313" key="1">
    <source>
        <dbReference type="EMBL" id="KAG2116994.1"/>
    </source>
</evidence>
<protein>
    <submittedName>
        <fullName evidence="1">Uncharacterized protein</fullName>
    </submittedName>
</protein>
<dbReference type="EMBL" id="JABBWM010000005">
    <property type="protein sequence ID" value="KAG2116994.1"/>
    <property type="molecule type" value="Genomic_DNA"/>
</dbReference>
<dbReference type="OrthoDB" id="2661628at2759"/>
<dbReference type="RefSeq" id="XP_041297883.1">
    <property type="nucleotide sequence ID" value="XM_041440959.1"/>
</dbReference>
<dbReference type="Proteomes" id="UP000823399">
    <property type="component" value="Unassembled WGS sequence"/>
</dbReference>